<keyword evidence="3" id="KW-1185">Reference proteome</keyword>
<organism evidence="2 3">
    <name type="scientific">Streptomyces alkaliphilus</name>
    <dbReference type="NCBI Taxonomy" id="1472722"/>
    <lineage>
        <taxon>Bacteria</taxon>
        <taxon>Bacillati</taxon>
        <taxon>Actinomycetota</taxon>
        <taxon>Actinomycetes</taxon>
        <taxon>Kitasatosporales</taxon>
        <taxon>Streptomycetaceae</taxon>
        <taxon>Streptomyces</taxon>
    </lineage>
</organism>
<dbReference type="AlphaFoldDB" id="A0A7W3TGB0"/>
<dbReference type="EMBL" id="VKHT01000697">
    <property type="protein sequence ID" value="MBB0246015.1"/>
    <property type="molecule type" value="Genomic_DNA"/>
</dbReference>
<evidence type="ECO:0000313" key="3">
    <source>
        <dbReference type="Proteomes" id="UP000538929"/>
    </source>
</evidence>
<evidence type="ECO:0000256" key="1">
    <source>
        <dbReference type="SAM" id="MobiDB-lite"/>
    </source>
</evidence>
<evidence type="ECO:0000313" key="2">
    <source>
        <dbReference type="EMBL" id="MBB0246015.1"/>
    </source>
</evidence>
<feature type="region of interest" description="Disordered" evidence="1">
    <location>
        <begin position="130"/>
        <end position="156"/>
    </location>
</feature>
<accession>A0A7W3TGB0</accession>
<feature type="compositionally biased region" description="Low complexity" evidence="1">
    <location>
        <begin position="141"/>
        <end position="150"/>
    </location>
</feature>
<sequence>MGDPRDPRPRLRHRGLLRTYSGHIEDTLLRLKDDGLVPDVRVEVRGMAHPPTEAHYLVNDTTALTAHLHPRRTVVTDRSDGTLMRVRELHGEDRFFVTVRDRRAGPAEEELYSRMLHSFEAYWQEGRDVLGEDGGERIPEPRQAGGAPHGPARPPY</sequence>
<gene>
    <name evidence="2" type="ORF">FNQ90_18360</name>
</gene>
<comment type="caution">
    <text evidence="2">The sequence shown here is derived from an EMBL/GenBank/DDBJ whole genome shotgun (WGS) entry which is preliminary data.</text>
</comment>
<feature type="compositionally biased region" description="Basic and acidic residues" evidence="1">
    <location>
        <begin position="130"/>
        <end position="140"/>
    </location>
</feature>
<dbReference type="Proteomes" id="UP000538929">
    <property type="component" value="Unassembled WGS sequence"/>
</dbReference>
<protein>
    <submittedName>
        <fullName evidence="2">Uncharacterized protein</fullName>
    </submittedName>
</protein>
<name>A0A7W3TGB0_9ACTN</name>
<proteinExistence type="predicted"/>
<reference evidence="3" key="1">
    <citation type="submission" date="2019-10" db="EMBL/GenBank/DDBJ databases">
        <title>Streptomyces sp. nov., a novel actinobacterium isolated from alkaline environment.</title>
        <authorList>
            <person name="Golinska P."/>
        </authorList>
    </citation>
    <scope>NUCLEOTIDE SEQUENCE [LARGE SCALE GENOMIC DNA]</scope>
    <source>
        <strain evidence="3">DSM 42118</strain>
    </source>
</reference>